<dbReference type="RefSeq" id="WP_265268093.1">
    <property type="nucleotide sequence ID" value="NZ_JANFAV010000002.1"/>
</dbReference>
<dbReference type="AlphaFoldDB" id="A0AA41Z508"/>
<name>A0AA41Z508_9SPHN</name>
<organism evidence="1 2">
    <name type="scientific">Sphingomonas lycopersici</name>
    <dbReference type="NCBI Taxonomy" id="2951807"/>
    <lineage>
        <taxon>Bacteria</taxon>
        <taxon>Pseudomonadati</taxon>
        <taxon>Pseudomonadota</taxon>
        <taxon>Alphaproteobacteria</taxon>
        <taxon>Sphingomonadales</taxon>
        <taxon>Sphingomonadaceae</taxon>
        <taxon>Sphingomonas</taxon>
    </lineage>
</organism>
<evidence type="ECO:0000313" key="1">
    <source>
        <dbReference type="EMBL" id="MCW6534150.1"/>
    </source>
</evidence>
<dbReference type="Proteomes" id="UP001165565">
    <property type="component" value="Unassembled WGS sequence"/>
</dbReference>
<dbReference type="EMBL" id="JANFAV010000002">
    <property type="protein sequence ID" value="MCW6534150.1"/>
    <property type="molecule type" value="Genomic_DNA"/>
</dbReference>
<reference evidence="1" key="1">
    <citation type="submission" date="2022-06" db="EMBL/GenBank/DDBJ databases">
        <title>Sphingomonas sp. nov. isolated from rhizosphere soil of tomato.</title>
        <authorList>
            <person name="Dong H."/>
            <person name="Gao R."/>
        </authorList>
    </citation>
    <scope>NUCLEOTIDE SEQUENCE</scope>
    <source>
        <strain evidence="1">MMSM24</strain>
    </source>
</reference>
<gene>
    <name evidence="1" type="ORF">NEE01_05055</name>
</gene>
<sequence>MIEITPLAVSAADLVVGTAPVSGHDVRLSLAPAAARYSLRARDPATLAGVIGRALPARIGDMQGGIACLGPDGYYVLLPAGESMPDGAGLPVSVVDVSDRALGFVVEGTGAAAAIATGCPLDLDRFAVGRATRTLFETVEIILLREDTTRFRIEVWRSFAPWLWHALVAAIADR</sequence>
<dbReference type="InterPro" id="IPR027266">
    <property type="entry name" value="TrmE/GcvT-like"/>
</dbReference>
<dbReference type="SUPFAM" id="SSF103025">
    <property type="entry name" value="Folate-binding domain"/>
    <property type="match status" value="1"/>
</dbReference>
<proteinExistence type="predicted"/>
<keyword evidence="2" id="KW-1185">Reference proteome</keyword>
<dbReference type="Gene3D" id="3.30.1360.120">
    <property type="entry name" value="Probable tRNA modification gtpase trme, domain 1"/>
    <property type="match status" value="1"/>
</dbReference>
<protein>
    <submittedName>
        <fullName evidence="1">Sarcosine oxidase gamma subunit</fullName>
    </submittedName>
</protein>
<comment type="caution">
    <text evidence="1">The sequence shown here is derived from an EMBL/GenBank/DDBJ whole genome shotgun (WGS) entry which is preliminary data.</text>
</comment>
<dbReference type="Gene3D" id="3.30.70.1520">
    <property type="entry name" value="Heterotetrameric sarcosine oxidase"/>
    <property type="match status" value="1"/>
</dbReference>
<evidence type="ECO:0000313" key="2">
    <source>
        <dbReference type="Proteomes" id="UP001165565"/>
    </source>
</evidence>
<accession>A0AA41Z508</accession>